<evidence type="ECO:0000259" key="1">
    <source>
        <dbReference type="Pfam" id="PF08291"/>
    </source>
</evidence>
<reference evidence="3" key="1">
    <citation type="submission" date="2024-03" db="EMBL/GenBank/DDBJ databases">
        <title>Diverse circular DNA viruses in blood, oral, and fecal samples of captive lemurs.</title>
        <authorList>
            <person name="Paietta E.N."/>
            <person name="Kraberger S."/>
            <person name="Lund M.C."/>
            <person name="Custer J.M."/>
            <person name="Vargas K.M."/>
            <person name="Ehmke E.E."/>
            <person name="Yoder A.D."/>
            <person name="Varsani A."/>
        </authorList>
    </citation>
    <scope>NUCLEOTIDE SEQUENCE</scope>
    <source>
        <strain evidence="2">Duke_24FS_50</strain>
        <strain evidence="3">Duke_26_35</strain>
    </source>
</reference>
<feature type="domain" description="Peptidase M15A C-terminal" evidence="1">
    <location>
        <begin position="26"/>
        <end position="146"/>
    </location>
</feature>
<dbReference type="EMBL" id="PP511533">
    <property type="protein sequence ID" value="XCD05237.1"/>
    <property type="molecule type" value="Genomic_DNA"/>
</dbReference>
<protein>
    <submittedName>
        <fullName evidence="3">Peptidase</fullName>
    </submittedName>
</protein>
<dbReference type="Pfam" id="PF08291">
    <property type="entry name" value="Peptidase_M15_3"/>
    <property type="match status" value="1"/>
</dbReference>
<evidence type="ECO:0000313" key="3">
    <source>
        <dbReference type="EMBL" id="XCD06839.1"/>
    </source>
</evidence>
<accession>A0AAU8B5Q5</accession>
<organism evidence="3">
    <name type="scientific">Dulem virus 228</name>
    <dbReference type="NCBI Taxonomy" id="3145705"/>
    <lineage>
        <taxon>Viruses</taxon>
        <taxon>Monodnaviria</taxon>
        <taxon>Sangervirae</taxon>
        <taxon>Phixviricota</taxon>
        <taxon>Malgrandaviricetes</taxon>
        <taxon>Petitvirales</taxon>
        <taxon>Microviridae</taxon>
        <taxon>Microvirus</taxon>
    </lineage>
</organism>
<sequence>MDKLAELKFFDLLPKHLLKQWPKTTYFKPSEFINSRTADSLGIDNTPDDDSIWLNLINIINYVLIPVRKRINMPITISSGYRCPRLNFAVKGAARSYHMFGRACDIYCANLQTLDDAILAVNNANLKAHRPVLKEFIRYKNFIHIAL</sequence>
<dbReference type="InterPro" id="IPR009045">
    <property type="entry name" value="Zn_M74/Hedgehog-like"/>
</dbReference>
<dbReference type="Gene3D" id="3.30.1380.10">
    <property type="match status" value="1"/>
</dbReference>
<name>A0AAU8B5Q5_9VIRU</name>
<evidence type="ECO:0000313" key="2">
    <source>
        <dbReference type="EMBL" id="XCD05237.1"/>
    </source>
</evidence>
<proteinExistence type="predicted"/>
<dbReference type="InterPro" id="IPR013230">
    <property type="entry name" value="Peptidase_M15A_C"/>
</dbReference>
<dbReference type="EMBL" id="PP511717">
    <property type="protein sequence ID" value="XCD06839.1"/>
    <property type="molecule type" value="Genomic_DNA"/>
</dbReference>
<dbReference type="SUPFAM" id="SSF55166">
    <property type="entry name" value="Hedgehog/DD-peptidase"/>
    <property type="match status" value="1"/>
</dbReference>